<reference evidence="2 3" key="1">
    <citation type="submission" date="2018-10" db="EMBL/GenBank/DDBJ databases">
        <title>Phylogenomics of Brevibacillus.</title>
        <authorList>
            <person name="Dunlap C."/>
        </authorList>
    </citation>
    <scope>NUCLEOTIDE SEQUENCE [LARGE SCALE GENOMIC DNA]</scope>
    <source>
        <strain evidence="2 3">JCM 12215</strain>
    </source>
</reference>
<protein>
    <submittedName>
        <fullName evidence="2">Uncharacterized protein</fullName>
    </submittedName>
</protein>
<feature type="chain" id="PRO_5018144900" evidence="1">
    <location>
        <begin position="29"/>
        <end position="186"/>
    </location>
</feature>
<dbReference type="RefSeq" id="WP_122911401.1">
    <property type="nucleotide sequence ID" value="NZ_CBCSBE010000059.1"/>
</dbReference>
<evidence type="ECO:0000313" key="3">
    <source>
        <dbReference type="Proteomes" id="UP000282028"/>
    </source>
</evidence>
<gene>
    <name evidence="2" type="ORF">EDM52_23915</name>
</gene>
<keyword evidence="3" id="KW-1185">Reference proteome</keyword>
<accession>A0A3M8BP03</accession>
<name>A0A3M8BP03_9BACL</name>
<evidence type="ECO:0000256" key="1">
    <source>
        <dbReference type="SAM" id="SignalP"/>
    </source>
</evidence>
<sequence>MKKLTFALSVALAVTLGWTGATIPPVFAETVVPAEQVQTQSIEHMKTIRVNVNPITVTVWENWFNPANGLQRNDQYHYSVQANEKEKTELYTYESSLFERTIKKYQEESVWKSIGVSEINGKQVEMLKGNGNPKGNPVYHIAYIDQSTGLPIQVEDYNSNDEVMTVYLFIFDYVTEQQSETLKKDQ</sequence>
<keyword evidence="1" id="KW-0732">Signal</keyword>
<evidence type="ECO:0000313" key="2">
    <source>
        <dbReference type="EMBL" id="RNB65044.1"/>
    </source>
</evidence>
<dbReference type="Proteomes" id="UP000282028">
    <property type="component" value="Unassembled WGS sequence"/>
</dbReference>
<comment type="caution">
    <text evidence="2">The sequence shown here is derived from an EMBL/GenBank/DDBJ whole genome shotgun (WGS) entry which is preliminary data.</text>
</comment>
<organism evidence="2 3">
    <name type="scientific">Brevibacillus invocatus</name>
    <dbReference type="NCBI Taxonomy" id="173959"/>
    <lineage>
        <taxon>Bacteria</taxon>
        <taxon>Bacillati</taxon>
        <taxon>Bacillota</taxon>
        <taxon>Bacilli</taxon>
        <taxon>Bacillales</taxon>
        <taxon>Paenibacillaceae</taxon>
        <taxon>Brevibacillus</taxon>
    </lineage>
</organism>
<proteinExistence type="predicted"/>
<dbReference type="AlphaFoldDB" id="A0A3M8BP03"/>
<dbReference type="EMBL" id="RHHR01000078">
    <property type="protein sequence ID" value="RNB65044.1"/>
    <property type="molecule type" value="Genomic_DNA"/>
</dbReference>
<feature type="signal peptide" evidence="1">
    <location>
        <begin position="1"/>
        <end position="28"/>
    </location>
</feature>
<dbReference type="OrthoDB" id="2473639at2"/>